<keyword evidence="3" id="KW-0812">Transmembrane</keyword>
<feature type="transmembrane region" description="Helical" evidence="3">
    <location>
        <begin position="220"/>
        <end position="243"/>
    </location>
</feature>
<keyword evidence="1 2" id="KW-1015">Disulfide bond</keyword>
<dbReference type="STRING" id="35525.A0A164YTN3"/>
<dbReference type="InterPro" id="IPR036364">
    <property type="entry name" value="SEA_dom_sf"/>
</dbReference>
<evidence type="ECO:0000313" key="4">
    <source>
        <dbReference type="EMBL" id="KZS15594.1"/>
    </source>
</evidence>
<dbReference type="SMART" id="SM00192">
    <property type="entry name" value="LDLa"/>
    <property type="match status" value="1"/>
</dbReference>
<evidence type="ECO:0000256" key="2">
    <source>
        <dbReference type="PROSITE-ProRule" id="PRU00124"/>
    </source>
</evidence>
<dbReference type="SUPFAM" id="SSF57424">
    <property type="entry name" value="LDL receptor-like module"/>
    <property type="match status" value="1"/>
</dbReference>
<keyword evidence="4" id="KW-0449">Lipoprotein</keyword>
<keyword evidence="3" id="KW-1133">Transmembrane helix</keyword>
<dbReference type="EMBL" id="LRGB01000868">
    <property type="protein sequence ID" value="KZS15594.1"/>
    <property type="molecule type" value="Genomic_DNA"/>
</dbReference>
<sequence>MTPSVWVKQSKSLVDRSYYWRNIRNRPLHRFPSSPSSNVVEARSKNSRELIQIDAETVVESVGDPAAESGQMATEGSVKDDYGFVTYPTRTRNVSREQSPTYSGFERSPPDQRRFAIALSELPALNFYNPLLNNPSSSEYIASVRSSLRSIDETASGHLNMHPRLAGVRDGSIGSTNPTSAVPYWSQNSVKSVESSHTSETEHKSSITFSTSCPHAAKSVLTVCVCIWTILFLGLAVTTVVYFTGKGSSLFHPPQAPAANVIYGEFHIYNQTMPSGISEGNSVPTIFNDLAQELQEKMDRAFQSSTMLSSLYNRSAMFGIVPNNTSQNPSIRIQFQIHLNHADVMIAEKMAHAFTTNLHRKGEHDGQEYDNWSLNLTTVKFAEFVATSVKNNVPPHDVLASWGPWTEWTPSCSLGSFCDPSRKQSRNRRCLLRDRRPEEPVELTNQLMNNVITPCTAGSTVSAADVEIRPCNCANRTPPPRIRFNVVRPTKVTHYRFSNTSIATFDQFCSKCRQGEVCVARLEEVVPVCRWAPEPEDPTGCGGFCRAHTESCVPLGSNSYRCEGVSECMSDIEWRCRDGFCIHNSKRCDRDYNCFDHSDELDCEAMN</sequence>
<dbReference type="OrthoDB" id="9988974at2759"/>
<evidence type="ECO:0000256" key="1">
    <source>
        <dbReference type="ARBA" id="ARBA00023157"/>
    </source>
</evidence>
<protein>
    <submittedName>
        <fullName evidence="4">Putative Low-density lipoprotein receptor-related protein</fullName>
    </submittedName>
</protein>
<name>A0A164YTN3_9CRUS</name>
<dbReference type="InterPro" id="IPR023415">
    <property type="entry name" value="LDLR_class-A_CS"/>
</dbReference>
<comment type="caution">
    <text evidence="2">Lacks conserved residue(s) required for the propagation of feature annotation.</text>
</comment>
<keyword evidence="5" id="KW-1185">Reference proteome</keyword>
<gene>
    <name evidence="4" type="ORF">APZ42_018807</name>
</gene>
<dbReference type="PROSITE" id="PS50068">
    <property type="entry name" value="LDLRA_2"/>
    <property type="match status" value="1"/>
</dbReference>
<organism evidence="4 5">
    <name type="scientific">Daphnia magna</name>
    <dbReference type="NCBI Taxonomy" id="35525"/>
    <lineage>
        <taxon>Eukaryota</taxon>
        <taxon>Metazoa</taxon>
        <taxon>Ecdysozoa</taxon>
        <taxon>Arthropoda</taxon>
        <taxon>Crustacea</taxon>
        <taxon>Branchiopoda</taxon>
        <taxon>Diplostraca</taxon>
        <taxon>Cladocera</taxon>
        <taxon>Anomopoda</taxon>
        <taxon>Daphniidae</taxon>
        <taxon>Daphnia</taxon>
    </lineage>
</organism>
<dbReference type="InterPro" id="IPR036055">
    <property type="entry name" value="LDL_receptor-like_sf"/>
</dbReference>
<evidence type="ECO:0000256" key="3">
    <source>
        <dbReference type="SAM" id="Phobius"/>
    </source>
</evidence>
<dbReference type="Pfam" id="PF00057">
    <property type="entry name" value="Ldl_recept_a"/>
    <property type="match status" value="1"/>
</dbReference>
<feature type="disulfide bond" evidence="2">
    <location>
        <begin position="588"/>
        <end position="603"/>
    </location>
</feature>
<accession>A0A164YTN3</accession>
<feature type="disulfide bond" evidence="2">
    <location>
        <begin position="576"/>
        <end position="594"/>
    </location>
</feature>
<dbReference type="AlphaFoldDB" id="A0A164YTN3"/>
<dbReference type="SUPFAM" id="SSF82671">
    <property type="entry name" value="SEA domain"/>
    <property type="match status" value="1"/>
</dbReference>
<reference evidence="4 5" key="1">
    <citation type="submission" date="2016-03" db="EMBL/GenBank/DDBJ databases">
        <title>EvidentialGene: Evidence-directed Construction of Genes on Genomes.</title>
        <authorList>
            <person name="Gilbert D.G."/>
            <person name="Choi J.-H."/>
            <person name="Mockaitis K."/>
            <person name="Colbourne J."/>
            <person name="Pfrender M."/>
        </authorList>
    </citation>
    <scope>NUCLEOTIDE SEQUENCE [LARGE SCALE GENOMIC DNA]</scope>
    <source>
        <strain evidence="4 5">Xinb3</strain>
        <tissue evidence="4">Complete organism</tissue>
    </source>
</reference>
<comment type="caution">
    <text evidence="4">The sequence shown here is derived from an EMBL/GenBank/DDBJ whole genome shotgun (WGS) entry which is preliminary data.</text>
</comment>
<dbReference type="Proteomes" id="UP000076858">
    <property type="component" value="Unassembled WGS sequence"/>
</dbReference>
<evidence type="ECO:0000313" key="5">
    <source>
        <dbReference type="Proteomes" id="UP000076858"/>
    </source>
</evidence>
<dbReference type="InterPro" id="IPR002172">
    <property type="entry name" value="LDrepeatLR_classA_rpt"/>
</dbReference>
<dbReference type="PROSITE" id="PS01209">
    <property type="entry name" value="LDLRA_1"/>
    <property type="match status" value="1"/>
</dbReference>
<keyword evidence="4" id="KW-0675">Receptor</keyword>
<dbReference type="Gene3D" id="4.10.400.10">
    <property type="entry name" value="Low-density Lipoprotein Receptor"/>
    <property type="match status" value="1"/>
</dbReference>
<dbReference type="CDD" id="cd00112">
    <property type="entry name" value="LDLa"/>
    <property type="match status" value="1"/>
</dbReference>
<proteinExistence type="predicted"/>
<keyword evidence="3" id="KW-0472">Membrane</keyword>